<organism evidence="9 10">
    <name type="scientific">Govanella unica</name>
    <dbReference type="NCBI Taxonomy" id="2975056"/>
    <lineage>
        <taxon>Bacteria</taxon>
        <taxon>Pseudomonadati</taxon>
        <taxon>Pseudomonadota</taxon>
        <taxon>Alphaproteobacteria</taxon>
        <taxon>Emcibacterales</taxon>
        <taxon>Govanellaceae</taxon>
        <taxon>Govanella</taxon>
    </lineage>
</organism>
<dbReference type="EMBL" id="JANWOI010000001">
    <property type="protein sequence ID" value="MDA5192906.1"/>
    <property type="molecule type" value="Genomic_DNA"/>
</dbReference>
<feature type="transmembrane region" description="Helical" evidence="7">
    <location>
        <begin position="133"/>
        <end position="158"/>
    </location>
</feature>
<keyword evidence="10" id="KW-1185">Reference proteome</keyword>
<sequence length="310" mass="33677">MVKYIIDRLMGAVPTFLVIITGAFFLMRLAPGGPFDDLADLPPEVLANIHDAYNLNEPLLSQYLHFIKNAVTGNLGPSFSYPDYNVSELLAIGLPVSIRLGLTAITIAVIIGSLIGIWAALRQNTKIDYTVMAVAMTGVAVPNFVIAPLMMLLFGVYLKLLPISGWNNGALAYMVLPVTALAIPKIAIIARLMRGSMLEILRSDYIRTARAKGMPERVVITRHALKAAALPLVSYLGPSIAAVMTGSVVVEVIFGLPGVGRYFVYGAINRDYPLVMGIVVFYATAIILLNLLVDILYGFLDPRVRQDKKS</sequence>
<feature type="transmembrane region" description="Helical" evidence="7">
    <location>
        <begin position="12"/>
        <end position="30"/>
    </location>
</feature>
<comment type="similarity">
    <text evidence="7">Belongs to the binding-protein-dependent transport system permease family.</text>
</comment>
<proteinExistence type="inferred from homology"/>
<dbReference type="PANTHER" id="PTHR43163">
    <property type="entry name" value="DIPEPTIDE TRANSPORT SYSTEM PERMEASE PROTEIN DPPB-RELATED"/>
    <property type="match status" value="1"/>
</dbReference>
<dbReference type="Gene3D" id="1.10.3720.10">
    <property type="entry name" value="MetI-like"/>
    <property type="match status" value="1"/>
</dbReference>
<keyword evidence="3" id="KW-1003">Cell membrane</keyword>
<evidence type="ECO:0000313" key="9">
    <source>
        <dbReference type="EMBL" id="MDA5192906.1"/>
    </source>
</evidence>
<dbReference type="CDD" id="cd06261">
    <property type="entry name" value="TM_PBP2"/>
    <property type="match status" value="1"/>
</dbReference>
<evidence type="ECO:0000259" key="8">
    <source>
        <dbReference type="PROSITE" id="PS50928"/>
    </source>
</evidence>
<dbReference type="PROSITE" id="PS50928">
    <property type="entry name" value="ABC_TM1"/>
    <property type="match status" value="1"/>
</dbReference>
<dbReference type="Pfam" id="PF19300">
    <property type="entry name" value="BPD_transp_1_N"/>
    <property type="match status" value="1"/>
</dbReference>
<feature type="transmembrane region" description="Helical" evidence="7">
    <location>
        <begin position="170"/>
        <end position="193"/>
    </location>
</feature>
<keyword evidence="6 7" id="KW-0472">Membrane</keyword>
<dbReference type="GO" id="GO:0005886">
    <property type="term" value="C:plasma membrane"/>
    <property type="evidence" value="ECO:0007669"/>
    <property type="project" value="UniProtKB-SubCell"/>
</dbReference>
<keyword evidence="5 7" id="KW-1133">Transmembrane helix</keyword>
<evidence type="ECO:0000256" key="1">
    <source>
        <dbReference type="ARBA" id="ARBA00004651"/>
    </source>
</evidence>
<reference evidence="9" key="2">
    <citation type="journal article" date="2023" name="Syst. Appl. Microbiol.">
        <title>Govania unica gen. nov., sp. nov., a rare biosphere bacterium that represents a novel family in the class Alphaproteobacteria.</title>
        <authorList>
            <person name="Vandamme P."/>
            <person name="Peeters C."/>
            <person name="Hettiarachchi A."/>
            <person name="Cnockaert M."/>
            <person name="Carlier A."/>
        </authorList>
    </citation>
    <scope>NUCLEOTIDE SEQUENCE</scope>
    <source>
        <strain evidence="9">LMG 31809</strain>
    </source>
</reference>
<feature type="transmembrane region" description="Helical" evidence="7">
    <location>
        <begin position="274"/>
        <end position="300"/>
    </location>
</feature>
<evidence type="ECO:0000313" key="10">
    <source>
        <dbReference type="Proteomes" id="UP001141619"/>
    </source>
</evidence>
<dbReference type="Pfam" id="PF00528">
    <property type="entry name" value="BPD_transp_1"/>
    <property type="match status" value="1"/>
</dbReference>
<keyword evidence="4 7" id="KW-0812">Transmembrane</keyword>
<dbReference type="InterPro" id="IPR035906">
    <property type="entry name" value="MetI-like_sf"/>
</dbReference>
<comment type="subcellular location">
    <subcellularLocation>
        <location evidence="1 7">Cell membrane</location>
        <topology evidence="1 7">Multi-pass membrane protein</topology>
    </subcellularLocation>
</comment>
<dbReference type="SUPFAM" id="SSF161098">
    <property type="entry name" value="MetI-like"/>
    <property type="match status" value="1"/>
</dbReference>
<evidence type="ECO:0000256" key="6">
    <source>
        <dbReference type="ARBA" id="ARBA00023136"/>
    </source>
</evidence>
<dbReference type="GO" id="GO:0055085">
    <property type="term" value="P:transmembrane transport"/>
    <property type="evidence" value="ECO:0007669"/>
    <property type="project" value="InterPro"/>
</dbReference>
<dbReference type="AlphaFoldDB" id="A0A9X3TVS9"/>
<feature type="transmembrane region" description="Helical" evidence="7">
    <location>
        <begin position="98"/>
        <end position="121"/>
    </location>
</feature>
<evidence type="ECO:0000256" key="2">
    <source>
        <dbReference type="ARBA" id="ARBA00022448"/>
    </source>
</evidence>
<feature type="domain" description="ABC transmembrane type-1" evidence="8">
    <location>
        <begin position="94"/>
        <end position="297"/>
    </location>
</feature>
<dbReference type="NCBIfam" id="NF007008">
    <property type="entry name" value="PRK09471.1"/>
    <property type="match status" value="1"/>
</dbReference>
<dbReference type="Proteomes" id="UP001141619">
    <property type="component" value="Unassembled WGS sequence"/>
</dbReference>
<accession>A0A9X3TVS9</accession>
<feature type="transmembrane region" description="Helical" evidence="7">
    <location>
        <begin position="232"/>
        <end position="254"/>
    </location>
</feature>
<dbReference type="InterPro" id="IPR000515">
    <property type="entry name" value="MetI-like"/>
</dbReference>
<dbReference type="InterPro" id="IPR045621">
    <property type="entry name" value="BPD_transp_1_N"/>
</dbReference>
<gene>
    <name evidence="9" type="primary">oppB</name>
    <name evidence="9" type="ORF">NYP16_02895</name>
</gene>
<name>A0A9X3TVS9_9PROT</name>
<comment type="caution">
    <text evidence="9">The sequence shown here is derived from an EMBL/GenBank/DDBJ whole genome shotgun (WGS) entry which is preliminary data.</text>
</comment>
<evidence type="ECO:0000256" key="5">
    <source>
        <dbReference type="ARBA" id="ARBA00022989"/>
    </source>
</evidence>
<keyword evidence="2 7" id="KW-0813">Transport</keyword>
<dbReference type="RefSeq" id="WP_274942607.1">
    <property type="nucleotide sequence ID" value="NZ_JANWOI010000001.1"/>
</dbReference>
<reference evidence="9" key="1">
    <citation type="submission" date="2022-08" db="EMBL/GenBank/DDBJ databases">
        <authorList>
            <person name="Vandamme P."/>
            <person name="Hettiarachchi A."/>
            <person name="Peeters C."/>
            <person name="Cnockaert M."/>
            <person name="Carlier A."/>
        </authorList>
    </citation>
    <scope>NUCLEOTIDE SEQUENCE</scope>
    <source>
        <strain evidence="9">LMG 31809</strain>
    </source>
</reference>
<evidence type="ECO:0000256" key="7">
    <source>
        <dbReference type="RuleBase" id="RU363032"/>
    </source>
</evidence>
<evidence type="ECO:0000256" key="4">
    <source>
        <dbReference type="ARBA" id="ARBA00022692"/>
    </source>
</evidence>
<dbReference type="PANTHER" id="PTHR43163:SF6">
    <property type="entry name" value="DIPEPTIDE TRANSPORT SYSTEM PERMEASE PROTEIN DPPB-RELATED"/>
    <property type="match status" value="1"/>
</dbReference>
<protein>
    <submittedName>
        <fullName evidence="9">Oligopeptide ABC transporter permease OppB</fullName>
    </submittedName>
</protein>
<evidence type="ECO:0000256" key="3">
    <source>
        <dbReference type="ARBA" id="ARBA00022475"/>
    </source>
</evidence>